<dbReference type="Pfam" id="PF03016">
    <property type="entry name" value="Exostosin_GT47"/>
    <property type="match status" value="1"/>
</dbReference>
<gene>
    <name evidence="5" type="ORF">CHLRE_03g205250v5</name>
</gene>
<dbReference type="FunCoup" id="A8IXA7">
    <property type="interactions" value="553"/>
</dbReference>
<evidence type="ECO:0000256" key="1">
    <source>
        <dbReference type="ARBA" id="ARBA00004323"/>
    </source>
</evidence>
<dbReference type="PROSITE" id="PS00022">
    <property type="entry name" value="EGF_1"/>
    <property type="match status" value="1"/>
</dbReference>
<dbReference type="GO" id="GO:0016757">
    <property type="term" value="F:glycosyltransferase activity"/>
    <property type="evidence" value="ECO:0007669"/>
    <property type="project" value="InterPro"/>
</dbReference>
<dbReference type="InterPro" id="IPR040911">
    <property type="entry name" value="Exostosin_GT47"/>
</dbReference>
<name>A8IXA7_CHLRE</name>
<evidence type="ECO:0000256" key="2">
    <source>
        <dbReference type="ARBA" id="ARBA00010271"/>
    </source>
</evidence>
<dbReference type="eggNOG" id="KOG1021">
    <property type="taxonomic scope" value="Eukaryota"/>
</dbReference>
<comment type="similarity">
    <text evidence="2">Belongs to the glycosyltransferase 47 family.</text>
</comment>
<reference evidence="5 6" key="1">
    <citation type="journal article" date="2007" name="Science">
        <title>The Chlamydomonas genome reveals the evolution of key animal and plant functions.</title>
        <authorList>
            <person name="Merchant S.S."/>
            <person name="Prochnik S.E."/>
            <person name="Vallon O."/>
            <person name="Harris E.H."/>
            <person name="Karpowicz S.J."/>
            <person name="Witman G.B."/>
            <person name="Terry A."/>
            <person name="Salamov A."/>
            <person name="Fritz-Laylin L.K."/>
            <person name="Marechal-Drouard L."/>
            <person name="Marshall W.F."/>
            <person name="Qu L.H."/>
            <person name="Nelson D.R."/>
            <person name="Sanderfoot A.A."/>
            <person name="Spalding M.H."/>
            <person name="Kapitonov V.V."/>
            <person name="Ren Q."/>
            <person name="Ferris P."/>
            <person name="Lindquist E."/>
            <person name="Shapiro H."/>
            <person name="Lucas S.M."/>
            <person name="Grimwood J."/>
            <person name="Schmutz J."/>
            <person name="Cardol P."/>
            <person name="Cerutti H."/>
            <person name="Chanfreau G."/>
            <person name="Chen C.L."/>
            <person name="Cognat V."/>
            <person name="Croft M.T."/>
            <person name="Dent R."/>
            <person name="Dutcher S."/>
            <person name="Fernandez E."/>
            <person name="Fukuzawa H."/>
            <person name="Gonzalez-Ballester D."/>
            <person name="Gonzalez-Halphen D."/>
            <person name="Hallmann A."/>
            <person name="Hanikenne M."/>
            <person name="Hippler M."/>
            <person name="Inwood W."/>
            <person name="Jabbari K."/>
            <person name="Kalanon M."/>
            <person name="Kuras R."/>
            <person name="Lefebvre P.A."/>
            <person name="Lemaire S.D."/>
            <person name="Lobanov A.V."/>
            <person name="Lohr M."/>
            <person name="Manuell A."/>
            <person name="Meier I."/>
            <person name="Mets L."/>
            <person name="Mittag M."/>
            <person name="Mittelmeier T."/>
            <person name="Moroney J.V."/>
            <person name="Moseley J."/>
            <person name="Napoli C."/>
            <person name="Nedelcu A.M."/>
            <person name="Niyogi K."/>
            <person name="Novoselov S.V."/>
            <person name="Paulsen I.T."/>
            <person name="Pazour G."/>
            <person name="Purton S."/>
            <person name="Ral J.P."/>
            <person name="Riano-Pachon D.M."/>
            <person name="Riekhof W."/>
            <person name="Rymarquis L."/>
            <person name="Schroda M."/>
            <person name="Stern D."/>
            <person name="Umen J."/>
            <person name="Willows R."/>
            <person name="Wilson N."/>
            <person name="Zimmer S.L."/>
            <person name="Allmer J."/>
            <person name="Balk J."/>
            <person name="Bisova K."/>
            <person name="Chen C.J."/>
            <person name="Elias M."/>
            <person name="Gendler K."/>
            <person name="Hauser C."/>
            <person name="Lamb M.R."/>
            <person name="Ledford H."/>
            <person name="Long J.C."/>
            <person name="Minagawa J."/>
            <person name="Page M.D."/>
            <person name="Pan J."/>
            <person name="Pootakham W."/>
            <person name="Roje S."/>
            <person name="Rose A."/>
            <person name="Stahlberg E."/>
            <person name="Terauchi A.M."/>
            <person name="Yang P."/>
            <person name="Ball S."/>
            <person name="Bowler C."/>
            <person name="Dieckmann C.L."/>
            <person name="Gladyshev V.N."/>
            <person name="Green P."/>
            <person name="Jorgensen R."/>
            <person name="Mayfield S."/>
            <person name="Mueller-Roeber B."/>
            <person name="Rajamani S."/>
            <person name="Sayre R.T."/>
            <person name="Brokstein P."/>
            <person name="Dubchak I."/>
            <person name="Goodstein D."/>
            <person name="Hornick L."/>
            <person name="Huang Y.W."/>
            <person name="Jhaveri J."/>
            <person name="Luo Y."/>
            <person name="Martinez D."/>
            <person name="Ngau W.C."/>
            <person name="Otillar B."/>
            <person name="Poliakov A."/>
            <person name="Porter A."/>
            <person name="Szajkowski L."/>
            <person name="Werner G."/>
            <person name="Zhou K."/>
            <person name="Grigoriev I.V."/>
            <person name="Rokhsar D.S."/>
            <person name="Grossman A.R."/>
        </authorList>
    </citation>
    <scope>NUCLEOTIDE SEQUENCE [LARGE SCALE GENOMIC DNA]</scope>
    <source>
        <strain evidence="6">CC-503</strain>
    </source>
</reference>
<keyword evidence="3" id="KW-0333">Golgi apparatus</keyword>
<evidence type="ECO:0000313" key="6">
    <source>
        <dbReference type="Proteomes" id="UP000006906"/>
    </source>
</evidence>
<dbReference type="PANTHER" id="PTHR11062">
    <property type="entry name" value="EXOSTOSIN HEPARAN SULFATE GLYCOSYLTRANSFERASE -RELATED"/>
    <property type="match status" value="1"/>
</dbReference>
<protein>
    <submittedName>
        <fullName evidence="5">Uncharacterized protein</fullName>
    </submittedName>
</protein>
<dbReference type="GeneID" id="5718856"/>
<evidence type="ECO:0000256" key="3">
    <source>
        <dbReference type="ARBA" id="ARBA00023034"/>
    </source>
</evidence>
<organism evidence="5 6">
    <name type="scientific">Chlamydomonas reinhardtii</name>
    <name type="common">Chlamydomonas smithii</name>
    <dbReference type="NCBI Taxonomy" id="3055"/>
    <lineage>
        <taxon>Eukaryota</taxon>
        <taxon>Viridiplantae</taxon>
        <taxon>Chlorophyta</taxon>
        <taxon>core chlorophytes</taxon>
        <taxon>Chlorophyceae</taxon>
        <taxon>CS clade</taxon>
        <taxon>Chlamydomonadales</taxon>
        <taxon>Chlamydomonadaceae</taxon>
        <taxon>Chlamydomonas</taxon>
    </lineage>
</organism>
<dbReference type="InParanoid" id="A8IXA7"/>
<dbReference type="AlphaFoldDB" id="A8IXA7"/>
<dbReference type="PaxDb" id="3055-EDP03355"/>
<dbReference type="OMA" id="EMRIEYY"/>
<dbReference type="PROSITE" id="PS01186">
    <property type="entry name" value="EGF_2"/>
    <property type="match status" value="1"/>
</dbReference>
<dbReference type="PANTHER" id="PTHR11062:SF376">
    <property type="entry name" value="EXOSTOSIN FAMILY PROTEIN"/>
    <property type="match status" value="1"/>
</dbReference>
<dbReference type="EMBL" id="CM008964">
    <property type="protein sequence ID" value="PNW85792.1"/>
    <property type="molecule type" value="Genomic_DNA"/>
</dbReference>
<keyword evidence="6" id="KW-1185">Reference proteome</keyword>
<dbReference type="RefSeq" id="XP_001693329.1">
    <property type="nucleotide sequence ID" value="XM_001693277.2"/>
</dbReference>
<dbReference type="Proteomes" id="UP000006906">
    <property type="component" value="Chromosome 3"/>
</dbReference>
<evidence type="ECO:0000313" key="5">
    <source>
        <dbReference type="EMBL" id="PNW85792.1"/>
    </source>
</evidence>
<dbReference type="GO" id="GO:0000139">
    <property type="term" value="C:Golgi membrane"/>
    <property type="evidence" value="ECO:0007669"/>
    <property type="project" value="UniProtKB-SubCell"/>
</dbReference>
<dbReference type="KEGG" id="cre:CHLRE_03g205250v5"/>
<feature type="compositionally biased region" description="Basic residues" evidence="4">
    <location>
        <begin position="602"/>
        <end position="612"/>
    </location>
</feature>
<accession>A8IXA7</accession>
<dbReference type="OrthoDB" id="1924787at2759"/>
<dbReference type="Gramene" id="PNW85792">
    <property type="protein sequence ID" value="PNW85792"/>
    <property type="gene ID" value="CHLRE_03g205250v5"/>
</dbReference>
<sequence>MCPWGYEGPACEVDRMAACRVSTEDPGSCSNLYTRNCECYRACARLYCHDPNKADRCTHELGADMTRNRCWLRSDWQGGSTGPAGSELPEDWSRGGTTWYKHFAPQETRASYDSDPGLLEDKALWGSSNWRGNHSVLPPAACPGRCSGRGVCFRWEHEQYPRCICAKGYNGTECAGVDSSEACWFSPDCGGRGACKGGFCHCRPGFWGAGCHRGQGYLVQRSAPPASATQPPVWPDLRSPTKLKIYMYDLPWDVAFPGAYNDGFFGRDPMYSAYELFMRYFLQDNVTRTENPWEANLFYVPMLLYFYIGNVRDAVPQTAWAINHVRSRWPFWDRSGGRDHFYFMTGDRGTCHLPRELQDQAIKVVHWGMQVAGTDWIGLDNKDYACIQLKRDLVVPPINMFAEILPTDTVKHYQTVVANGGQDFGRTLLFFFAGGIAQSMEYSGGTRQAIKELLTSVHIANGNSTPADVVFVEGRTQEYKKLLLTSKFCIAPYGFGWGLRLVQAIEFGCIPVIIQDHVYQAFEDFLPYEEFSVRLPLRDVPRLLDILRSYSPEQQAALRLGMAKYYRAFVWHREFGGEAYEWTLAGLQRRLDTLQAQLFRRRRHSSSRRSRRSLMTWHRPGRQRAG</sequence>
<evidence type="ECO:0000256" key="4">
    <source>
        <dbReference type="SAM" id="MobiDB-lite"/>
    </source>
</evidence>
<feature type="region of interest" description="Disordered" evidence="4">
    <location>
        <begin position="602"/>
        <end position="626"/>
    </location>
</feature>
<comment type="subcellular location">
    <subcellularLocation>
        <location evidence="1">Golgi apparatus membrane</location>
        <topology evidence="1">Single-pass type II membrane protein</topology>
    </subcellularLocation>
</comment>
<dbReference type="Gene3D" id="2.10.25.10">
    <property type="entry name" value="Laminin"/>
    <property type="match status" value="1"/>
</dbReference>
<dbReference type="HOGENOM" id="CLU_019863_0_0_1"/>
<dbReference type="InterPro" id="IPR004263">
    <property type="entry name" value="Exostosin"/>
</dbReference>
<dbReference type="PROSITE" id="PS50026">
    <property type="entry name" value="EGF_3"/>
    <property type="match status" value="1"/>
</dbReference>
<proteinExistence type="inferred from homology"/>
<dbReference type="InterPro" id="IPR000742">
    <property type="entry name" value="EGF"/>
</dbReference>